<dbReference type="AlphaFoldDB" id="A0A2R5GPM6"/>
<keyword evidence="5" id="KW-1185">Reference proteome</keyword>
<dbReference type="OrthoDB" id="10031679at2759"/>
<dbReference type="PANTHER" id="PTHR45641:SF19">
    <property type="entry name" value="NEPHROCYSTIN-3"/>
    <property type="match status" value="1"/>
</dbReference>
<feature type="repeat" description="TPR" evidence="3">
    <location>
        <begin position="584"/>
        <end position="617"/>
    </location>
</feature>
<sequence length="789" mass="87802">MLRASRAAPGLRASKAAALVQVKENVRKELEDNLSNEVVWYRGVSVLALQEIFNGICNQSLAPGVELYKTLEDLVATNHYGATRDVRKGSTVAVRSGRKVGAVAYIDGYVRFTADQVELKPREDWTIEDVCEQVVLSQTYRESTFYLDILLAETTDDGDERVGAPFAGAFVSQARSCKFGDLVTAIVTYYKSQDRDLATTFVWLDIFSANQPKLVNFGDQSAPADVMQARMDLLSRGLHEAIELFDERLIFFDKWESPTPLTRMWCVWEVYGAVQCHQSLQPIFAPSETKRFIDLMETGSSAAISRVLAGVELATAQCHDEGDRKMIMDAVEKIPGGFYAINGAVLSKVREWLAQTALDILAERREAFGDTSPEAVRLMRNVASLLRDLSQFEAALALFTEVCEIEQSTYGEESLEAAAAEQSLALTHQAKGDYTVALELLEKTLKIRQTLASDDDRKILGTKGCIASVLRRLARYDEALAIYEEISEAEEHMKDDVAYATTLHNMGNVLQSRGGYAAAYAKYEAALEIRQRTLGPKHPLAAMSMHNMAVMLQDQGKYDEALDLYRRVLGIRSEQLGPDHAYTAMTMACIASALHRQEKYSEALEQYQSVLEIQKKRFGPGHENVAVTMYWTSFVLSDLRRFEEALSYAEQSDAYLRVIFPNDATHPRFGFVHLALGRARMGLGDSAGLADLKLSVKIREERLGTDNDQTAESLFWLAAATRDLGIAQESLEIRRANLGDSHPLTLKSELQVESIMSDSSSHGRPKTLGQLLAKLATSVLPRKHHSDDE</sequence>
<keyword evidence="1" id="KW-0677">Repeat</keyword>
<dbReference type="PROSITE" id="PS50005">
    <property type="entry name" value="TPR"/>
    <property type="match status" value="2"/>
</dbReference>
<dbReference type="EMBL" id="BEYU01000067">
    <property type="protein sequence ID" value="GBG29834.1"/>
    <property type="molecule type" value="Genomic_DNA"/>
</dbReference>
<name>A0A2R5GPM6_9STRA</name>
<dbReference type="Proteomes" id="UP000241890">
    <property type="component" value="Unassembled WGS sequence"/>
</dbReference>
<dbReference type="InterPro" id="IPR019734">
    <property type="entry name" value="TPR_rpt"/>
</dbReference>
<dbReference type="SUPFAM" id="SSF48452">
    <property type="entry name" value="TPR-like"/>
    <property type="match status" value="1"/>
</dbReference>
<comment type="caution">
    <text evidence="4">The sequence shown here is derived from an EMBL/GenBank/DDBJ whole genome shotgun (WGS) entry which is preliminary data.</text>
</comment>
<dbReference type="SMART" id="SM00028">
    <property type="entry name" value="TPR"/>
    <property type="match status" value="6"/>
</dbReference>
<gene>
    <name evidence="4" type="ORF">FCC1311_060542</name>
</gene>
<organism evidence="4 5">
    <name type="scientific">Hondaea fermentalgiana</name>
    <dbReference type="NCBI Taxonomy" id="2315210"/>
    <lineage>
        <taxon>Eukaryota</taxon>
        <taxon>Sar</taxon>
        <taxon>Stramenopiles</taxon>
        <taxon>Bigyra</taxon>
        <taxon>Labyrinthulomycetes</taxon>
        <taxon>Thraustochytrida</taxon>
        <taxon>Thraustochytriidae</taxon>
        <taxon>Hondaea</taxon>
    </lineage>
</organism>
<accession>A0A2R5GPM6</accession>
<evidence type="ECO:0000313" key="4">
    <source>
        <dbReference type="EMBL" id="GBG29834.1"/>
    </source>
</evidence>
<dbReference type="Pfam" id="PF13424">
    <property type="entry name" value="TPR_12"/>
    <property type="match status" value="3"/>
</dbReference>
<dbReference type="Gene3D" id="1.25.40.10">
    <property type="entry name" value="Tetratricopeptide repeat domain"/>
    <property type="match status" value="3"/>
</dbReference>
<protein>
    <submittedName>
        <fullName evidence="4">Kinesin light chain 3</fullName>
    </submittedName>
</protein>
<dbReference type="InterPro" id="IPR011990">
    <property type="entry name" value="TPR-like_helical_dom_sf"/>
</dbReference>
<evidence type="ECO:0000256" key="1">
    <source>
        <dbReference type="ARBA" id="ARBA00022737"/>
    </source>
</evidence>
<reference evidence="4 5" key="1">
    <citation type="submission" date="2017-12" db="EMBL/GenBank/DDBJ databases">
        <title>Sequencing, de novo assembly and annotation of complete genome of a new Thraustochytrid species, strain FCC1311.</title>
        <authorList>
            <person name="Sedici K."/>
            <person name="Godart F."/>
            <person name="Aiese Cigliano R."/>
            <person name="Sanseverino W."/>
            <person name="Barakat M."/>
            <person name="Ortet P."/>
            <person name="Marechal E."/>
            <person name="Cagnac O."/>
            <person name="Amato A."/>
        </authorList>
    </citation>
    <scope>NUCLEOTIDE SEQUENCE [LARGE SCALE GENOMIC DNA]</scope>
</reference>
<evidence type="ECO:0000256" key="2">
    <source>
        <dbReference type="ARBA" id="ARBA00022803"/>
    </source>
</evidence>
<feature type="repeat" description="TPR" evidence="3">
    <location>
        <begin position="542"/>
        <end position="575"/>
    </location>
</feature>
<evidence type="ECO:0000256" key="3">
    <source>
        <dbReference type="PROSITE-ProRule" id="PRU00339"/>
    </source>
</evidence>
<dbReference type="PANTHER" id="PTHR45641">
    <property type="entry name" value="TETRATRICOPEPTIDE REPEAT PROTEIN (AFU_ORTHOLOGUE AFUA_6G03870)"/>
    <property type="match status" value="1"/>
</dbReference>
<dbReference type="InParanoid" id="A0A2R5GPM6"/>
<evidence type="ECO:0000313" key="5">
    <source>
        <dbReference type="Proteomes" id="UP000241890"/>
    </source>
</evidence>
<proteinExistence type="predicted"/>
<keyword evidence="2 3" id="KW-0802">TPR repeat</keyword>